<dbReference type="InterPro" id="IPR001303">
    <property type="entry name" value="Aldolase_II/adducin_N"/>
</dbReference>
<comment type="caution">
    <text evidence="3">The sequence shown here is derived from an EMBL/GenBank/DDBJ whole genome shotgun (WGS) entry which is preliminary data.</text>
</comment>
<dbReference type="PANTHER" id="PTHR10672:SF21">
    <property type="entry name" value="CLASS II ALDOLASE_ADDUCIN N-TERMINAL DOMAIN-CONTAINING PROTEIN"/>
    <property type="match status" value="1"/>
</dbReference>
<sequence>MNVTTPIAAQTSADEQQLRIDLAAALRLAAYYGWHEGVANHFSAAVSPDGKKFLMNPRWKHFSHAKASELLLIDADDPDTMNRPDAPDPSAWAIHGAIHRHVRHGRVALHLHPPHATALAGLKDPSIKPIDQTTARFFNRLAIDMEFGGIASEEAEGERIAASVGNYSAVMMANHGVTTLAGTVAEAFDAMYHLERAARTMVLAYSTGQPLNVMNDELAESVAREWEVYKDAEFAHFEEMKRVLDRENPGYAE</sequence>
<dbReference type="Gene3D" id="3.40.225.10">
    <property type="entry name" value="Class II aldolase/adducin N-terminal domain"/>
    <property type="match status" value="1"/>
</dbReference>
<dbReference type="Proteomes" id="UP000094795">
    <property type="component" value="Unassembled WGS sequence"/>
</dbReference>
<dbReference type="AlphaFoldDB" id="A0A1C1Z0J8"/>
<dbReference type="SMART" id="SM01007">
    <property type="entry name" value="Aldolase_II"/>
    <property type="match status" value="1"/>
</dbReference>
<evidence type="ECO:0000313" key="4">
    <source>
        <dbReference type="Proteomes" id="UP000094795"/>
    </source>
</evidence>
<organism evidence="3 4">
    <name type="scientific">Hoeflea olei</name>
    <dbReference type="NCBI Taxonomy" id="1480615"/>
    <lineage>
        <taxon>Bacteria</taxon>
        <taxon>Pseudomonadati</taxon>
        <taxon>Pseudomonadota</taxon>
        <taxon>Alphaproteobacteria</taxon>
        <taxon>Hyphomicrobiales</taxon>
        <taxon>Rhizobiaceae</taxon>
        <taxon>Hoeflea</taxon>
    </lineage>
</organism>
<dbReference type="RefSeq" id="WP_066173466.1">
    <property type="nucleotide sequence ID" value="NZ_LQZT01000001.1"/>
</dbReference>
<name>A0A1C1Z0J8_9HYPH</name>
<dbReference type="InterPro" id="IPR051017">
    <property type="entry name" value="Aldolase-II_Adducin_sf"/>
</dbReference>
<gene>
    <name evidence="3" type="ORF">AWJ14_09105</name>
</gene>
<dbReference type="GO" id="GO:0051015">
    <property type="term" value="F:actin filament binding"/>
    <property type="evidence" value="ECO:0007669"/>
    <property type="project" value="TreeGrafter"/>
</dbReference>
<dbReference type="OrthoDB" id="5291399at2"/>
<dbReference type="Pfam" id="PF00596">
    <property type="entry name" value="Aldolase_II"/>
    <property type="match status" value="1"/>
</dbReference>
<evidence type="ECO:0000259" key="2">
    <source>
        <dbReference type="SMART" id="SM01007"/>
    </source>
</evidence>
<dbReference type="GO" id="GO:0005856">
    <property type="term" value="C:cytoskeleton"/>
    <property type="evidence" value="ECO:0007669"/>
    <property type="project" value="TreeGrafter"/>
</dbReference>
<dbReference type="EMBL" id="LQZT01000001">
    <property type="protein sequence ID" value="OCW59207.1"/>
    <property type="molecule type" value="Genomic_DNA"/>
</dbReference>
<proteinExistence type="inferred from homology"/>
<dbReference type="NCBIfam" id="NF005689">
    <property type="entry name" value="PRK07490.1"/>
    <property type="match status" value="1"/>
</dbReference>
<dbReference type="SUPFAM" id="SSF53639">
    <property type="entry name" value="AraD/HMP-PK domain-like"/>
    <property type="match status" value="1"/>
</dbReference>
<dbReference type="InterPro" id="IPR036409">
    <property type="entry name" value="Aldolase_II/adducin_N_sf"/>
</dbReference>
<dbReference type="PANTHER" id="PTHR10672">
    <property type="entry name" value="ADDUCIN"/>
    <property type="match status" value="1"/>
</dbReference>
<comment type="similarity">
    <text evidence="1">Belongs to the aldolase class II family.</text>
</comment>
<evidence type="ECO:0000313" key="3">
    <source>
        <dbReference type="EMBL" id="OCW59207.1"/>
    </source>
</evidence>
<dbReference type="STRING" id="1480615.AWJ14_09105"/>
<evidence type="ECO:0000256" key="1">
    <source>
        <dbReference type="ARBA" id="ARBA00037961"/>
    </source>
</evidence>
<reference evidence="3 4" key="1">
    <citation type="submission" date="2015-12" db="EMBL/GenBank/DDBJ databases">
        <authorList>
            <person name="Shamseldin A."/>
            <person name="Moawad H."/>
            <person name="Abd El-Rahim W.M."/>
            <person name="Sadowsky M.J."/>
        </authorList>
    </citation>
    <scope>NUCLEOTIDE SEQUENCE [LARGE SCALE GENOMIC DNA]</scope>
    <source>
        <strain evidence="3 4">JC234</strain>
    </source>
</reference>
<protein>
    <recommendedName>
        <fullName evidence="2">Class II aldolase/adducin N-terminal domain-containing protein</fullName>
    </recommendedName>
</protein>
<accession>A0A1C1Z0J8</accession>
<keyword evidence="4" id="KW-1185">Reference proteome</keyword>
<feature type="domain" description="Class II aldolase/adducin N-terminal" evidence="2">
    <location>
        <begin position="20"/>
        <end position="202"/>
    </location>
</feature>